<dbReference type="EMBL" id="CP109546">
    <property type="protein sequence ID" value="WTZ12038.1"/>
    <property type="molecule type" value="Genomic_DNA"/>
</dbReference>
<evidence type="ECO:0000256" key="11">
    <source>
        <dbReference type="SAM" id="Phobius"/>
    </source>
</evidence>
<keyword evidence="8 11" id="KW-1133">Transmembrane helix</keyword>
<feature type="compositionally biased region" description="Basic and acidic residues" evidence="10">
    <location>
        <begin position="459"/>
        <end position="468"/>
    </location>
</feature>
<sequence>MTDASAGADRPAPHGTRPRPARPGRLGWRASRTTGGWPALGGVRWRLAPRSIRWRLTLLYSALFVVAGAALLGFTYLLASRTAPSTAVGGSSFAPGQPGGEGQTPDPPTLTMYAEALRADQLHQLLVEAGVALAVMTFASVALGWLMAGRVLAPLRTMTSAARRISADNLRQRLAVPGPEDELKAMADTFDDVLGRLEGAFEAQKQFVANASHELRTPLTLQQAIVDVALADPGASVESLRAACLRVRAAGQEQERLIDALLTLARSQRGLQRGEFVDLAETVRELLPDGGPENGGPENGGPRVRADLGSAPVLGDPQLIERLVVNLADNAVRHNTRGDQESWVRLWTGTEAGRPVLRIDNTGPVIPRDQVAGLFQPFRRLGAERTGTHPRGKGRPREGLGLGLSIVTAVATAHGGTVEAWPRPRGGLSVRVAFPPCAPPASRPGQAQGRGRAAVTRAEFSERRKTDRQGVGSAGD</sequence>
<keyword evidence="14" id="KW-0547">Nucleotide-binding</keyword>
<evidence type="ECO:0000313" key="14">
    <source>
        <dbReference type="EMBL" id="WTZ12038.1"/>
    </source>
</evidence>
<feature type="domain" description="HAMP" evidence="13">
    <location>
        <begin position="149"/>
        <end position="202"/>
    </location>
</feature>
<dbReference type="InterPro" id="IPR003594">
    <property type="entry name" value="HATPase_dom"/>
</dbReference>
<dbReference type="SMART" id="SM00387">
    <property type="entry name" value="HATPase_c"/>
    <property type="match status" value="1"/>
</dbReference>
<evidence type="ECO:0000256" key="9">
    <source>
        <dbReference type="ARBA" id="ARBA00023012"/>
    </source>
</evidence>
<feature type="transmembrane region" description="Helical" evidence="11">
    <location>
        <begin position="125"/>
        <end position="148"/>
    </location>
</feature>
<comment type="catalytic activity">
    <reaction evidence="1">
        <text>ATP + protein L-histidine = ADP + protein N-phospho-L-histidine.</text>
        <dbReference type="EC" id="2.7.13.3"/>
    </reaction>
</comment>
<accession>A0AAU3I5X0</accession>
<dbReference type="Gene3D" id="1.10.287.130">
    <property type="match status" value="1"/>
</dbReference>
<keyword evidence="5" id="KW-0808">Transferase</keyword>
<dbReference type="CDD" id="cd00075">
    <property type="entry name" value="HATPase"/>
    <property type="match status" value="1"/>
</dbReference>
<evidence type="ECO:0000256" key="10">
    <source>
        <dbReference type="SAM" id="MobiDB-lite"/>
    </source>
</evidence>
<dbReference type="InterPro" id="IPR005467">
    <property type="entry name" value="His_kinase_dom"/>
</dbReference>
<dbReference type="EC" id="2.7.13.3" evidence="3"/>
<dbReference type="GO" id="GO:0000155">
    <property type="term" value="F:phosphorelay sensor kinase activity"/>
    <property type="evidence" value="ECO:0007669"/>
    <property type="project" value="InterPro"/>
</dbReference>
<dbReference type="AlphaFoldDB" id="A0AAU3I5X0"/>
<keyword evidence="4" id="KW-0597">Phosphoprotein</keyword>
<feature type="region of interest" description="Disordered" evidence="10">
    <location>
        <begin position="1"/>
        <end position="30"/>
    </location>
</feature>
<evidence type="ECO:0000256" key="6">
    <source>
        <dbReference type="ARBA" id="ARBA00022692"/>
    </source>
</evidence>
<feature type="region of interest" description="Disordered" evidence="10">
    <location>
        <begin position="287"/>
        <end position="308"/>
    </location>
</feature>
<dbReference type="Pfam" id="PF02518">
    <property type="entry name" value="HATPase_c"/>
    <property type="match status" value="1"/>
</dbReference>
<dbReference type="PROSITE" id="PS50885">
    <property type="entry name" value="HAMP"/>
    <property type="match status" value="1"/>
</dbReference>
<proteinExistence type="predicted"/>
<dbReference type="SMART" id="SM00388">
    <property type="entry name" value="HisKA"/>
    <property type="match status" value="1"/>
</dbReference>
<dbReference type="GO" id="GO:0005886">
    <property type="term" value="C:plasma membrane"/>
    <property type="evidence" value="ECO:0007669"/>
    <property type="project" value="UniProtKB-SubCell"/>
</dbReference>
<dbReference type="GO" id="GO:0005524">
    <property type="term" value="F:ATP binding"/>
    <property type="evidence" value="ECO:0007669"/>
    <property type="project" value="UniProtKB-KW"/>
</dbReference>
<feature type="region of interest" description="Disordered" evidence="10">
    <location>
        <begin position="438"/>
        <end position="476"/>
    </location>
</feature>
<dbReference type="InterPro" id="IPR003661">
    <property type="entry name" value="HisK_dim/P_dom"/>
</dbReference>
<dbReference type="Gene3D" id="3.30.565.10">
    <property type="entry name" value="Histidine kinase-like ATPase, C-terminal domain"/>
    <property type="match status" value="1"/>
</dbReference>
<evidence type="ECO:0000256" key="4">
    <source>
        <dbReference type="ARBA" id="ARBA00022553"/>
    </source>
</evidence>
<keyword evidence="7" id="KW-0418">Kinase</keyword>
<keyword evidence="11" id="KW-0472">Membrane</keyword>
<reference evidence="14" key="1">
    <citation type="submission" date="2022-10" db="EMBL/GenBank/DDBJ databases">
        <title>The complete genomes of actinobacterial strains from the NBC collection.</title>
        <authorList>
            <person name="Joergensen T.S."/>
            <person name="Alvarez Arevalo M."/>
            <person name="Sterndorff E.B."/>
            <person name="Faurdal D."/>
            <person name="Vuksanovic O."/>
            <person name="Mourched A.-S."/>
            <person name="Charusanti P."/>
            <person name="Shaw S."/>
            <person name="Blin K."/>
            <person name="Weber T."/>
        </authorList>
    </citation>
    <scope>NUCLEOTIDE SEQUENCE</scope>
    <source>
        <strain evidence="14">NBC_01393</strain>
    </source>
</reference>
<dbReference type="SUPFAM" id="SSF47384">
    <property type="entry name" value="Homodimeric domain of signal transducing histidine kinase"/>
    <property type="match status" value="1"/>
</dbReference>
<evidence type="ECO:0000256" key="7">
    <source>
        <dbReference type="ARBA" id="ARBA00022777"/>
    </source>
</evidence>
<gene>
    <name evidence="14" type="ORF">OG699_31125</name>
</gene>
<keyword evidence="6 11" id="KW-0812">Transmembrane</keyword>
<feature type="transmembrane region" description="Helical" evidence="11">
    <location>
        <begin position="56"/>
        <end position="79"/>
    </location>
</feature>
<dbReference type="InterPro" id="IPR036890">
    <property type="entry name" value="HATPase_C_sf"/>
</dbReference>
<dbReference type="PANTHER" id="PTHR45436:SF5">
    <property type="entry name" value="SENSOR HISTIDINE KINASE TRCS"/>
    <property type="match status" value="1"/>
</dbReference>
<feature type="region of interest" description="Disordered" evidence="10">
    <location>
        <begin position="88"/>
        <end position="108"/>
    </location>
</feature>
<evidence type="ECO:0000256" key="3">
    <source>
        <dbReference type="ARBA" id="ARBA00012438"/>
    </source>
</evidence>
<dbReference type="SMART" id="SM00304">
    <property type="entry name" value="HAMP"/>
    <property type="match status" value="1"/>
</dbReference>
<dbReference type="InterPro" id="IPR050428">
    <property type="entry name" value="TCS_sensor_his_kinase"/>
</dbReference>
<dbReference type="Gene3D" id="6.10.340.10">
    <property type="match status" value="1"/>
</dbReference>
<dbReference type="SUPFAM" id="SSF55874">
    <property type="entry name" value="ATPase domain of HSP90 chaperone/DNA topoisomerase II/histidine kinase"/>
    <property type="match status" value="1"/>
</dbReference>
<dbReference type="PROSITE" id="PS50109">
    <property type="entry name" value="HIS_KIN"/>
    <property type="match status" value="1"/>
</dbReference>
<organism evidence="14">
    <name type="scientific">Streptomyces sp. NBC_01393</name>
    <dbReference type="NCBI Taxonomy" id="2903851"/>
    <lineage>
        <taxon>Bacteria</taxon>
        <taxon>Bacillati</taxon>
        <taxon>Actinomycetota</taxon>
        <taxon>Actinomycetes</taxon>
        <taxon>Kitasatosporales</taxon>
        <taxon>Streptomycetaceae</taxon>
        <taxon>Streptomyces</taxon>
    </lineage>
</organism>
<dbReference type="InterPro" id="IPR003660">
    <property type="entry name" value="HAMP_dom"/>
</dbReference>
<dbReference type="Pfam" id="PF00512">
    <property type="entry name" value="HisKA"/>
    <property type="match status" value="1"/>
</dbReference>
<dbReference type="InterPro" id="IPR036097">
    <property type="entry name" value="HisK_dim/P_sf"/>
</dbReference>
<evidence type="ECO:0000256" key="8">
    <source>
        <dbReference type="ARBA" id="ARBA00022989"/>
    </source>
</evidence>
<evidence type="ECO:0000259" key="12">
    <source>
        <dbReference type="PROSITE" id="PS50109"/>
    </source>
</evidence>
<evidence type="ECO:0000256" key="5">
    <source>
        <dbReference type="ARBA" id="ARBA00022679"/>
    </source>
</evidence>
<dbReference type="CDD" id="cd06225">
    <property type="entry name" value="HAMP"/>
    <property type="match status" value="1"/>
</dbReference>
<dbReference type="CDD" id="cd00082">
    <property type="entry name" value="HisKA"/>
    <property type="match status" value="1"/>
</dbReference>
<evidence type="ECO:0000256" key="1">
    <source>
        <dbReference type="ARBA" id="ARBA00000085"/>
    </source>
</evidence>
<feature type="domain" description="Histidine kinase" evidence="12">
    <location>
        <begin position="210"/>
        <end position="438"/>
    </location>
</feature>
<dbReference type="Pfam" id="PF00672">
    <property type="entry name" value="HAMP"/>
    <property type="match status" value="1"/>
</dbReference>
<comment type="subcellular location">
    <subcellularLocation>
        <location evidence="2">Cell membrane</location>
    </subcellularLocation>
</comment>
<evidence type="ECO:0000256" key="2">
    <source>
        <dbReference type="ARBA" id="ARBA00004236"/>
    </source>
</evidence>
<keyword evidence="14" id="KW-0067">ATP-binding</keyword>
<evidence type="ECO:0000259" key="13">
    <source>
        <dbReference type="PROSITE" id="PS50885"/>
    </source>
</evidence>
<keyword evidence="9" id="KW-0902">Two-component regulatory system</keyword>
<name>A0AAU3I5X0_9ACTN</name>
<protein>
    <recommendedName>
        <fullName evidence="3">histidine kinase</fullName>
        <ecNumber evidence="3">2.7.13.3</ecNumber>
    </recommendedName>
</protein>
<dbReference type="SUPFAM" id="SSF158472">
    <property type="entry name" value="HAMP domain-like"/>
    <property type="match status" value="1"/>
</dbReference>
<dbReference type="PANTHER" id="PTHR45436">
    <property type="entry name" value="SENSOR HISTIDINE KINASE YKOH"/>
    <property type="match status" value="1"/>
</dbReference>